<feature type="binding site" evidence="8">
    <location>
        <position position="304"/>
    </location>
    <ligand>
        <name>Zn(2+)</name>
        <dbReference type="ChEBI" id="CHEBI:29105"/>
        <note>catalytic</note>
    </ligand>
</feature>
<feature type="signal peptide" evidence="9">
    <location>
        <begin position="1"/>
        <end position="20"/>
    </location>
</feature>
<dbReference type="GO" id="GO:0007155">
    <property type="term" value="P:cell adhesion"/>
    <property type="evidence" value="ECO:0007669"/>
    <property type="project" value="InterPro"/>
</dbReference>
<proteinExistence type="evidence at transcript level"/>
<keyword evidence="3 8" id="KW-0479">Metal-binding</keyword>
<evidence type="ECO:0000256" key="3">
    <source>
        <dbReference type="ARBA" id="ARBA00022723"/>
    </source>
</evidence>
<protein>
    <recommendedName>
        <fullName evidence="9">Leishmanolysin-like peptidase</fullName>
        <ecNumber evidence="9">3.4.24.-</ecNumber>
    </recommendedName>
</protein>
<dbReference type="GO" id="GO:0016020">
    <property type="term" value="C:membrane"/>
    <property type="evidence" value="ECO:0007669"/>
    <property type="project" value="InterPro"/>
</dbReference>
<keyword evidence="6 8" id="KW-0482">Metalloprotease</keyword>
<evidence type="ECO:0000256" key="4">
    <source>
        <dbReference type="ARBA" id="ARBA00022801"/>
    </source>
</evidence>
<feature type="active site" evidence="7">
    <location>
        <position position="224"/>
    </location>
</feature>
<dbReference type="PANTHER" id="PTHR10942:SF44">
    <property type="entry name" value="LEISHMANOLYSIN-LIKE PEPTIDASE"/>
    <property type="match status" value="1"/>
</dbReference>
<comment type="cofactor">
    <cofactor evidence="8 9">
        <name>Zn(2+)</name>
        <dbReference type="ChEBI" id="CHEBI:29105"/>
    </cofactor>
    <text evidence="8 9">Binds 1 zinc ion per subunit.</text>
</comment>
<keyword evidence="4 9" id="KW-0378">Hydrolase</keyword>
<dbReference type="EC" id="3.4.24.-" evidence="9"/>
<reference evidence="10" key="1">
    <citation type="journal article" date="2009" name="Nature">
        <title>The Schistosoma japonicum genome reveals features of host-parasite interplay.</title>
        <authorList>
            <person name="Liu F."/>
            <person name="Zhou Y."/>
            <person name="Wang Z.Q."/>
            <person name="Lu G."/>
            <person name="Zheng H."/>
            <person name="Brindley P.J."/>
            <person name="McManus D.P."/>
            <person name="Blair D."/>
            <person name="Zhang Q.H."/>
            <person name="Zhong Y."/>
            <person name="Wang S."/>
            <person name="Han Z.G."/>
            <person name="Chen Z."/>
        </authorList>
    </citation>
    <scope>NUCLEOTIDE SEQUENCE</scope>
    <source>
        <strain evidence="10">Anhui</strain>
    </source>
</reference>
<dbReference type="PANTHER" id="PTHR10942">
    <property type="entry name" value="LEISHMANOLYSIN-LIKE PEPTIDASE"/>
    <property type="match status" value="1"/>
</dbReference>
<dbReference type="GO" id="GO:0005737">
    <property type="term" value="C:cytoplasm"/>
    <property type="evidence" value="ECO:0007669"/>
    <property type="project" value="TreeGrafter"/>
</dbReference>
<name>C1LLL3_SCHJA</name>
<sequence length="563" mass="65324">MMYIELLTCLCLVLLKSVECEEFCKIVADNEVRDGVYSQNIVKRSSGPQHLKIILLYKITYSNPKYYSKIKKAMEKAAWYWEKALFVKVKKSDPLLAKRMCINGYHYTDWNDNISYCGKSQCMKQRICRNEIIPNDYLSACYEQRNRKKTQVFPEGGGLAPNELLITVTNLKLDCGANVAAWAIFCEEDPNTKRPFIGEVNFCSDEKNTLQSTDQSLANLGKHEIGHILGFNQRTYNNLPDLDYSFRLDKSHPRPVQNITLSWWTTRGIFNIQKTIIRLPNMLKEAKRHFGCKKLQGIELVKSHFSHRIMGDELMTPSMSMTSYVSTIGLAYLEDTGIYQVNYSMANRFTYGKGLGCDFVMKSCYEYIRNRQSRGQDIRPFCNKPYENKCLNSERAFGYCQLFRHNTELPRENQYMDSSFEVPSYERHYYGGQANYDYCPVLQKYRIDENRTSSCTSNISLKPDLTTNLFLQDLGRNSTCFELTRMKYTNGLMVWERSSTVTCHKFDCSEGFLWIIIKEERYKCPIEGGVVEISTKLENFNVSMHTTCPKCQEICGEKCLKSK</sequence>
<dbReference type="Pfam" id="PF01457">
    <property type="entry name" value="Peptidase_M8"/>
    <property type="match status" value="1"/>
</dbReference>
<dbReference type="AlphaFoldDB" id="C1LLL3"/>
<dbReference type="GO" id="GO:0046872">
    <property type="term" value="F:metal ion binding"/>
    <property type="evidence" value="ECO:0007669"/>
    <property type="project" value="UniProtKB-KW"/>
</dbReference>
<organism evidence="10">
    <name type="scientific">Schistosoma japonicum</name>
    <name type="common">Blood fluke</name>
    <dbReference type="NCBI Taxonomy" id="6182"/>
    <lineage>
        <taxon>Eukaryota</taxon>
        <taxon>Metazoa</taxon>
        <taxon>Spiralia</taxon>
        <taxon>Lophotrochozoa</taxon>
        <taxon>Platyhelminthes</taxon>
        <taxon>Trematoda</taxon>
        <taxon>Digenea</taxon>
        <taxon>Strigeidida</taxon>
        <taxon>Schistosomatoidea</taxon>
        <taxon>Schistosomatidae</taxon>
        <taxon>Schistosoma</taxon>
    </lineage>
</organism>
<keyword evidence="2 9" id="KW-0645">Protease</keyword>
<keyword evidence="9" id="KW-0732">Signal</keyword>
<dbReference type="Gene3D" id="3.10.170.20">
    <property type="match status" value="1"/>
</dbReference>
<evidence type="ECO:0000256" key="9">
    <source>
        <dbReference type="RuleBase" id="RU366077"/>
    </source>
</evidence>
<dbReference type="EMBL" id="FN319865">
    <property type="protein sequence ID" value="CAX75591.1"/>
    <property type="molecule type" value="mRNA"/>
</dbReference>
<evidence type="ECO:0000256" key="6">
    <source>
        <dbReference type="ARBA" id="ARBA00023049"/>
    </source>
</evidence>
<dbReference type="GO" id="GO:0004222">
    <property type="term" value="F:metalloendopeptidase activity"/>
    <property type="evidence" value="ECO:0007669"/>
    <property type="project" value="UniProtKB-UniRule"/>
</dbReference>
<accession>C1LLL3</accession>
<dbReference type="GO" id="GO:0006508">
    <property type="term" value="P:proteolysis"/>
    <property type="evidence" value="ECO:0007669"/>
    <property type="project" value="UniProtKB-KW"/>
</dbReference>
<keyword evidence="5 8" id="KW-0862">Zinc</keyword>
<evidence type="ECO:0000256" key="5">
    <source>
        <dbReference type="ARBA" id="ARBA00022833"/>
    </source>
</evidence>
<feature type="chain" id="PRO_5023975147" description="Leishmanolysin-like peptidase" evidence="9">
    <location>
        <begin position="21"/>
        <end position="563"/>
    </location>
</feature>
<feature type="binding site" evidence="8">
    <location>
        <position position="223"/>
    </location>
    <ligand>
        <name>Zn(2+)</name>
        <dbReference type="ChEBI" id="CHEBI:29105"/>
        <note>catalytic</note>
    </ligand>
</feature>
<evidence type="ECO:0000313" key="10">
    <source>
        <dbReference type="EMBL" id="CAX75591.1"/>
    </source>
</evidence>
<comment type="similarity">
    <text evidence="1 9">Belongs to the peptidase M8 family.</text>
</comment>
<evidence type="ECO:0000256" key="1">
    <source>
        <dbReference type="ARBA" id="ARBA00005860"/>
    </source>
</evidence>
<dbReference type="Gene3D" id="2.10.55.10">
    <property type="entry name" value="Leishmanolysin domain 3"/>
    <property type="match status" value="1"/>
</dbReference>
<dbReference type="Gene3D" id="3.90.132.10">
    <property type="entry name" value="Leishmanolysin , domain 2"/>
    <property type="match status" value="1"/>
</dbReference>
<evidence type="ECO:0000256" key="7">
    <source>
        <dbReference type="PIRSR" id="PIRSR601577-1"/>
    </source>
</evidence>
<evidence type="ECO:0000256" key="2">
    <source>
        <dbReference type="ARBA" id="ARBA00022670"/>
    </source>
</evidence>
<dbReference type="InterPro" id="IPR001577">
    <property type="entry name" value="Peptidase_M8"/>
</dbReference>
<reference evidence="10" key="2">
    <citation type="submission" date="2009-03" db="EMBL/GenBank/DDBJ databases">
        <authorList>
            <person name="Gang L."/>
        </authorList>
    </citation>
    <scope>NUCLEOTIDE SEQUENCE</scope>
    <source>
        <strain evidence="10">Anhui</strain>
    </source>
</reference>
<feature type="binding site" evidence="8">
    <location>
        <position position="227"/>
    </location>
    <ligand>
        <name>Zn(2+)</name>
        <dbReference type="ChEBI" id="CHEBI:29105"/>
        <note>catalytic</note>
    </ligand>
</feature>
<evidence type="ECO:0000256" key="8">
    <source>
        <dbReference type="PIRSR" id="PIRSR601577-2"/>
    </source>
</evidence>
<dbReference type="SUPFAM" id="SSF55486">
    <property type="entry name" value="Metalloproteases ('zincins'), catalytic domain"/>
    <property type="match status" value="1"/>
</dbReference>